<keyword evidence="6" id="KW-1185">Reference proteome</keyword>
<keyword evidence="3" id="KW-0238">DNA-binding</keyword>
<accession>A0ABY9PIV5</accession>
<name>A0ABY9PIV5_SERFO</name>
<comment type="similarity">
    <text evidence="1">Belongs to the phage antitermination Q type 1 family.</text>
</comment>
<dbReference type="InterPro" id="IPR036388">
    <property type="entry name" value="WH-like_DNA-bd_sf"/>
</dbReference>
<keyword evidence="2" id="KW-0805">Transcription regulation</keyword>
<evidence type="ECO:0000313" key="5">
    <source>
        <dbReference type="EMBL" id="WMT12540.1"/>
    </source>
</evidence>
<dbReference type="Gene3D" id="1.10.10.10">
    <property type="entry name" value="Winged helix-like DNA-binding domain superfamily/Winged helix DNA-binding domain"/>
    <property type="match status" value="1"/>
</dbReference>
<organism evidence="5 6">
    <name type="scientific">Serratia fonticola</name>
    <dbReference type="NCBI Taxonomy" id="47917"/>
    <lineage>
        <taxon>Bacteria</taxon>
        <taxon>Pseudomonadati</taxon>
        <taxon>Pseudomonadota</taxon>
        <taxon>Gammaproteobacteria</taxon>
        <taxon>Enterobacterales</taxon>
        <taxon>Yersiniaceae</taxon>
        <taxon>Serratia</taxon>
    </lineage>
</organism>
<dbReference type="Pfam" id="PF06530">
    <property type="entry name" value="Phage_antitermQ"/>
    <property type="match status" value="1"/>
</dbReference>
<evidence type="ECO:0000313" key="6">
    <source>
        <dbReference type="Proteomes" id="UP001235341"/>
    </source>
</evidence>
<keyword evidence="4" id="KW-0804">Transcription</keyword>
<evidence type="ECO:0000256" key="1">
    <source>
        <dbReference type="ARBA" id="ARBA00010234"/>
    </source>
</evidence>
<gene>
    <name evidence="5" type="ORF">RFB13_14820</name>
</gene>
<protein>
    <submittedName>
        <fullName evidence="5">Antiterminator Q family protein</fullName>
    </submittedName>
</protein>
<dbReference type="EMBL" id="CP133586">
    <property type="protein sequence ID" value="WMT12540.1"/>
    <property type="molecule type" value="Genomic_DNA"/>
</dbReference>
<dbReference type="Proteomes" id="UP001235341">
    <property type="component" value="Chromosome"/>
</dbReference>
<sequence>MQLVLERWGRWAVSEEKCTSVDWPSMSVTPAQVPVGGGQSCSDDDGLMIDGCIARLKAVRQEEEILMLGLRYIARSSQRDIAAAVGLPRAAVERHLQSATNFVEGCLAALDVPLDMDPEVAEIKIVVASQKPMLYL</sequence>
<dbReference type="RefSeq" id="WP_245399440.1">
    <property type="nucleotide sequence ID" value="NZ_CP133586.1"/>
</dbReference>
<evidence type="ECO:0000256" key="4">
    <source>
        <dbReference type="ARBA" id="ARBA00023163"/>
    </source>
</evidence>
<proteinExistence type="inferred from homology"/>
<reference evidence="5 6" key="1">
    <citation type="submission" date="2023-08" db="EMBL/GenBank/DDBJ databases">
        <title>Complete Genome and Methylome dissection of Serratia fonticola NEB369.</title>
        <authorList>
            <person name="Fomenkov A."/>
            <person name="Roberts R.D."/>
        </authorList>
    </citation>
    <scope>NUCLEOTIDE SEQUENCE [LARGE SCALE GENOMIC DNA]</scope>
    <source>
        <strain evidence="5 6">NEB369</strain>
    </source>
</reference>
<evidence type="ECO:0000256" key="3">
    <source>
        <dbReference type="ARBA" id="ARBA00023125"/>
    </source>
</evidence>
<evidence type="ECO:0000256" key="2">
    <source>
        <dbReference type="ARBA" id="ARBA00023015"/>
    </source>
</evidence>
<dbReference type="InterPro" id="IPR010534">
    <property type="entry name" value="Phage_933W_GpQ"/>
</dbReference>